<evidence type="ECO:0000313" key="2">
    <source>
        <dbReference type="Proteomes" id="UP001552299"/>
    </source>
</evidence>
<name>A0ABD0U3W5_DENTH</name>
<reference evidence="1 2" key="1">
    <citation type="journal article" date="2024" name="Plant Biotechnol. J.">
        <title>Dendrobium thyrsiflorum genome and its molecular insights into genes involved in important horticultural traits.</title>
        <authorList>
            <person name="Chen B."/>
            <person name="Wang J.Y."/>
            <person name="Zheng P.J."/>
            <person name="Li K.L."/>
            <person name="Liang Y.M."/>
            <person name="Chen X.F."/>
            <person name="Zhang C."/>
            <person name="Zhao X."/>
            <person name="He X."/>
            <person name="Zhang G.Q."/>
            <person name="Liu Z.J."/>
            <person name="Xu Q."/>
        </authorList>
    </citation>
    <scope>NUCLEOTIDE SEQUENCE [LARGE SCALE GENOMIC DNA]</scope>
    <source>
        <strain evidence="1">GZMU011</strain>
    </source>
</reference>
<dbReference type="AlphaFoldDB" id="A0ABD0U3W5"/>
<sequence length="92" mass="10326">MIVQEGYGITAGQIAVVDCNIFRVLKMNSIRVEAVARGCYRHIEDMDSFTIVKLEVTLRTVLDGYARDCYIVATVQQSSHPAATNKRPNHQK</sequence>
<keyword evidence="2" id="KW-1185">Reference proteome</keyword>
<organism evidence="1 2">
    <name type="scientific">Dendrobium thyrsiflorum</name>
    <name type="common">Pinecone-like raceme dendrobium</name>
    <name type="synonym">Orchid</name>
    <dbReference type="NCBI Taxonomy" id="117978"/>
    <lineage>
        <taxon>Eukaryota</taxon>
        <taxon>Viridiplantae</taxon>
        <taxon>Streptophyta</taxon>
        <taxon>Embryophyta</taxon>
        <taxon>Tracheophyta</taxon>
        <taxon>Spermatophyta</taxon>
        <taxon>Magnoliopsida</taxon>
        <taxon>Liliopsida</taxon>
        <taxon>Asparagales</taxon>
        <taxon>Orchidaceae</taxon>
        <taxon>Epidendroideae</taxon>
        <taxon>Malaxideae</taxon>
        <taxon>Dendrobiinae</taxon>
        <taxon>Dendrobium</taxon>
    </lineage>
</organism>
<proteinExistence type="predicted"/>
<accession>A0ABD0U3W5</accession>
<comment type="caution">
    <text evidence="1">The sequence shown here is derived from an EMBL/GenBank/DDBJ whole genome shotgun (WGS) entry which is preliminary data.</text>
</comment>
<gene>
    <name evidence="1" type="ORF">M5K25_025334</name>
</gene>
<dbReference type="Proteomes" id="UP001552299">
    <property type="component" value="Unassembled WGS sequence"/>
</dbReference>
<protein>
    <submittedName>
        <fullName evidence="1">Uncharacterized protein</fullName>
    </submittedName>
</protein>
<dbReference type="EMBL" id="JANQDX010000018">
    <property type="protein sequence ID" value="KAL0906810.1"/>
    <property type="molecule type" value="Genomic_DNA"/>
</dbReference>
<evidence type="ECO:0000313" key="1">
    <source>
        <dbReference type="EMBL" id="KAL0906810.1"/>
    </source>
</evidence>